<dbReference type="Gene3D" id="1.20.1720.10">
    <property type="entry name" value="Multidrug resistance protein D"/>
    <property type="match status" value="1"/>
</dbReference>
<feature type="domain" description="Major facilitator superfamily (MFS) profile" evidence="7">
    <location>
        <begin position="27"/>
        <end position="466"/>
    </location>
</feature>
<evidence type="ECO:0000256" key="2">
    <source>
        <dbReference type="ARBA" id="ARBA00022692"/>
    </source>
</evidence>
<feature type="transmembrane region" description="Helical" evidence="6">
    <location>
        <begin position="442"/>
        <end position="462"/>
    </location>
</feature>
<proteinExistence type="predicted"/>
<evidence type="ECO:0000256" key="5">
    <source>
        <dbReference type="ARBA" id="ARBA00023251"/>
    </source>
</evidence>
<dbReference type="CDD" id="cd17321">
    <property type="entry name" value="MFS_MMR_MDR_like"/>
    <property type="match status" value="1"/>
</dbReference>
<protein>
    <submittedName>
        <fullName evidence="8">MFS transporter</fullName>
    </submittedName>
</protein>
<evidence type="ECO:0000256" key="3">
    <source>
        <dbReference type="ARBA" id="ARBA00022989"/>
    </source>
</evidence>
<feature type="transmembrane region" description="Helical" evidence="6">
    <location>
        <begin position="281"/>
        <end position="304"/>
    </location>
</feature>
<dbReference type="InterPro" id="IPR011701">
    <property type="entry name" value="MFS"/>
</dbReference>
<dbReference type="PROSITE" id="PS50850">
    <property type="entry name" value="MFS"/>
    <property type="match status" value="1"/>
</dbReference>
<feature type="transmembrane region" description="Helical" evidence="6">
    <location>
        <begin position="63"/>
        <end position="81"/>
    </location>
</feature>
<feature type="transmembrane region" description="Helical" evidence="6">
    <location>
        <begin position="346"/>
        <end position="364"/>
    </location>
</feature>
<dbReference type="RefSeq" id="WP_386424764.1">
    <property type="nucleotide sequence ID" value="NZ_JBHSBB010000001.1"/>
</dbReference>
<feature type="transmembrane region" description="Helical" evidence="6">
    <location>
        <begin position="155"/>
        <end position="178"/>
    </location>
</feature>
<evidence type="ECO:0000256" key="6">
    <source>
        <dbReference type="SAM" id="Phobius"/>
    </source>
</evidence>
<dbReference type="PANTHER" id="PTHR42718:SF40">
    <property type="entry name" value="METHYLENOMYCIN A RESISTANCE PROTEIN"/>
    <property type="match status" value="1"/>
</dbReference>
<accession>A0ABV8HGL5</accession>
<feature type="transmembrane region" description="Helical" evidence="6">
    <location>
        <begin position="417"/>
        <end position="436"/>
    </location>
</feature>
<comment type="caution">
    <text evidence="8">The sequence shown here is derived from an EMBL/GenBank/DDBJ whole genome shotgun (WGS) entry which is preliminary data.</text>
</comment>
<gene>
    <name evidence="8" type="ORF">ACFO3J_00765</name>
</gene>
<sequence>MPGAESDVMGLPTGAAPARRGVPSGLKLTALATGFVMAALDVTVVNVAGAAIQEHLDASLSELTWIVDGYVLVFGSLLLLAGGLANRVGAKTVYLWGMAVFFVASLGCALAPNAGVLIAARLVQGAGAALFMPSSLSLLVSAFPEKRQRTRMLGLWSAIVSTSAGLGPTAGGLLVSAFGWRSIFLLNLPIGVVGMLMTRRYIDPSGVRTGKPAVPGHALWIVALAALSFALIEGPRLGWGVGPVLTAYAVVAVAAGLLVVRERRADDPVMPWELFRRPSFAGANLVGFFFNFALYGSMFMLGLYLQHARGASPLQAGLELLPMTIWFPLANIVYSRISGRFSNGALLTVFLLIAGVASLTMVGVSSATPFWVLASAVGVANIGAGVISPGMTAVLVDAAGAEHANVAGSVLNANRQLGTLVGIAMMSIVLAGVPDWSRGPAVSFLLIGIAYLAGAAAAWLLIARSERVGAAVSGKVTARV</sequence>
<dbReference type="PANTHER" id="PTHR42718">
    <property type="entry name" value="MAJOR FACILITATOR SUPERFAMILY MULTIDRUG TRANSPORTER MFSC"/>
    <property type="match status" value="1"/>
</dbReference>
<evidence type="ECO:0000313" key="9">
    <source>
        <dbReference type="Proteomes" id="UP001595765"/>
    </source>
</evidence>
<dbReference type="EMBL" id="JBHSBB010000001">
    <property type="protein sequence ID" value="MFC4029996.1"/>
    <property type="molecule type" value="Genomic_DNA"/>
</dbReference>
<feature type="transmembrane region" description="Helical" evidence="6">
    <location>
        <begin position="370"/>
        <end position="396"/>
    </location>
</feature>
<organism evidence="8 9">
    <name type="scientific">Streptomyces polygonati</name>
    <dbReference type="NCBI Taxonomy" id="1617087"/>
    <lineage>
        <taxon>Bacteria</taxon>
        <taxon>Bacillati</taxon>
        <taxon>Actinomycetota</taxon>
        <taxon>Actinomycetes</taxon>
        <taxon>Kitasatosporales</taxon>
        <taxon>Streptomycetaceae</taxon>
        <taxon>Streptomyces</taxon>
    </lineage>
</organism>
<feature type="transmembrane region" description="Helical" evidence="6">
    <location>
        <begin position="28"/>
        <end position="51"/>
    </location>
</feature>
<feature type="transmembrane region" description="Helical" evidence="6">
    <location>
        <begin position="238"/>
        <end position="260"/>
    </location>
</feature>
<feature type="transmembrane region" description="Helical" evidence="6">
    <location>
        <begin position="214"/>
        <end position="232"/>
    </location>
</feature>
<keyword evidence="9" id="KW-1185">Reference proteome</keyword>
<name>A0ABV8HGL5_9ACTN</name>
<evidence type="ECO:0000313" key="8">
    <source>
        <dbReference type="EMBL" id="MFC4029996.1"/>
    </source>
</evidence>
<keyword evidence="3 6" id="KW-1133">Transmembrane helix</keyword>
<reference evidence="9" key="1">
    <citation type="journal article" date="2019" name="Int. J. Syst. Evol. Microbiol.">
        <title>The Global Catalogue of Microorganisms (GCM) 10K type strain sequencing project: providing services to taxonomists for standard genome sequencing and annotation.</title>
        <authorList>
            <consortium name="The Broad Institute Genomics Platform"/>
            <consortium name="The Broad Institute Genome Sequencing Center for Infectious Disease"/>
            <person name="Wu L."/>
            <person name="Ma J."/>
        </authorList>
    </citation>
    <scope>NUCLEOTIDE SEQUENCE [LARGE SCALE GENOMIC DNA]</scope>
    <source>
        <strain evidence="9">CGMCC 4.7237</strain>
    </source>
</reference>
<dbReference type="SUPFAM" id="SSF103473">
    <property type="entry name" value="MFS general substrate transporter"/>
    <property type="match status" value="1"/>
</dbReference>
<dbReference type="InterPro" id="IPR020846">
    <property type="entry name" value="MFS_dom"/>
</dbReference>
<dbReference type="Proteomes" id="UP001595765">
    <property type="component" value="Unassembled WGS sequence"/>
</dbReference>
<keyword evidence="2 6" id="KW-0812">Transmembrane</keyword>
<dbReference type="Gene3D" id="1.20.1250.20">
    <property type="entry name" value="MFS general substrate transporter like domains"/>
    <property type="match status" value="1"/>
</dbReference>
<feature type="transmembrane region" description="Helical" evidence="6">
    <location>
        <begin position="93"/>
        <end position="112"/>
    </location>
</feature>
<dbReference type="Pfam" id="PF07690">
    <property type="entry name" value="MFS_1"/>
    <property type="match status" value="1"/>
</dbReference>
<feature type="transmembrane region" description="Helical" evidence="6">
    <location>
        <begin position="118"/>
        <end position="143"/>
    </location>
</feature>
<keyword evidence="4 6" id="KW-0472">Membrane</keyword>
<feature type="transmembrane region" description="Helical" evidence="6">
    <location>
        <begin position="184"/>
        <end position="202"/>
    </location>
</feature>
<evidence type="ECO:0000256" key="1">
    <source>
        <dbReference type="ARBA" id="ARBA00004651"/>
    </source>
</evidence>
<comment type="subcellular location">
    <subcellularLocation>
        <location evidence="1">Cell membrane</location>
        <topology evidence="1">Multi-pass membrane protein</topology>
    </subcellularLocation>
</comment>
<keyword evidence="5" id="KW-0046">Antibiotic resistance</keyword>
<feature type="transmembrane region" description="Helical" evidence="6">
    <location>
        <begin position="316"/>
        <end position="334"/>
    </location>
</feature>
<evidence type="ECO:0000256" key="4">
    <source>
        <dbReference type="ARBA" id="ARBA00023136"/>
    </source>
</evidence>
<evidence type="ECO:0000259" key="7">
    <source>
        <dbReference type="PROSITE" id="PS50850"/>
    </source>
</evidence>
<dbReference type="InterPro" id="IPR036259">
    <property type="entry name" value="MFS_trans_sf"/>
</dbReference>